<keyword evidence="1" id="KW-0472">Membrane</keyword>
<dbReference type="AlphaFoldDB" id="A0A1G7DML7"/>
<feature type="transmembrane region" description="Helical" evidence="1">
    <location>
        <begin position="128"/>
        <end position="149"/>
    </location>
</feature>
<keyword evidence="3" id="KW-1185">Reference proteome</keyword>
<dbReference type="OrthoDB" id="7872013at2"/>
<protein>
    <recommendedName>
        <fullName evidence="4">Yip1 domain-containing protein</fullName>
    </recommendedName>
</protein>
<gene>
    <name evidence="2" type="ORF">SAMN04488105_104316</name>
</gene>
<keyword evidence="1" id="KW-0812">Transmembrane</keyword>
<keyword evidence="1" id="KW-1133">Transmembrane helix</keyword>
<organism evidence="2 3">
    <name type="scientific">Salipiger thiooxidans</name>
    <dbReference type="NCBI Taxonomy" id="282683"/>
    <lineage>
        <taxon>Bacteria</taxon>
        <taxon>Pseudomonadati</taxon>
        <taxon>Pseudomonadota</taxon>
        <taxon>Alphaproteobacteria</taxon>
        <taxon>Rhodobacterales</taxon>
        <taxon>Roseobacteraceae</taxon>
        <taxon>Salipiger</taxon>
    </lineage>
</organism>
<name>A0A1G7DML7_9RHOB</name>
<feature type="transmembrane region" description="Helical" evidence="1">
    <location>
        <begin position="68"/>
        <end position="89"/>
    </location>
</feature>
<dbReference type="EMBL" id="FNAV01000004">
    <property type="protein sequence ID" value="SDE52732.1"/>
    <property type="molecule type" value="Genomic_DNA"/>
</dbReference>
<proteinExistence type="predicted"/>
<sequence length="192" mass="19883">MTPAGFLRLALQTVAAPREVARLLLAMRLSREAILTALALSVVLNGLVAGISFVLVPAEALPAQFGPVFVAGILALELAVTIVLLGVVGRALGGTGRDIEIALLLAWFHVLRALAQLVVLLAGLLSSALGSLLLVAALMAGVWILINFLEVAHGFSDLWKALLLLVIVTIALAFAMVLLLVLAGVSPETMAG</sequence>
<dbReference type="Proteomes" id="UP000198994">
    <property type="component" value="Unassembled WGS sequence"/>
</dbReference>
<reference evidence="3" key="1">
    <citation type="submission" date="2016-10" db="EMBL/GenBank/DDBJ databases">
        <authorList>
            <person name="Varghese N."/>
            <person name="Submissions S."/>
        </authorList>
    </citation>
    <scope>NUCLEOTIDE SEQUENCE [LARGE SCALE GENOMIC DNA]</scope>
    <source>
        <strain evidence="3">DSM 10146</strain>
    </source>
</reference>
<evidence type="ECO:0000256" key="1">
    <source>
        <dbReference type="SAM" id="Phobius"/>
    </source>
</evidence>
<feature type="transmembrane region" description="Helical" evidence="1">
    <location>
        <begin position="101"/>
        <end position="122"/>
    </location>
</feature>
<accession>A0A1G7DML7</accession>
<evidence type="ECO:0008006" key="4">
    <source>
        <dbReference type="Google" id="ProtNLM"/>
    </source>
</evidence>
<evidence type="ECO:0000313" key="3">
    <source>
        <dbReference type="Proteomes" id="UP000198994"/>
    </source>
</evidence>
<evidence type="ECO:0000313" key="2">
    <source>
        <dbReference type="EMBL" id="SDE52732.1"/>
    </source>
</evidence>
<dbReference type="RefSeq" id="WP_089957613.1">
    <property type="nucleotide sequence ID" value="NZ_FNAV01000004.1"/>
</dbReference>
<feature type="transmembrane region" description="Helical" evidence="1">
    <location>
        <begin position="33"/>
        <end position="56"/>
    </location>
</feature>
<dbReference type="STRING" id="282683.SAMN04488105_104316"/>
<feature type="transmembrane region" description="Helical" evidence="1">
    <location>
        <begin position="161"/>
        <end position="185"/>
    </location>
</feature>